<comment type="subcellular location">
    <subcellularLocation>
        <location evidence="6">Cytoplasm</location>
    </subcellularLocation>
</comment>
<dbReference type="SUPFAM" id="SSF82697">
    <property type="entry name" value="PurS-like"/>
    <property type="match status" value="1"/>
</dbReference>
<comment type="similarity">
    <text evidence="6">Belongs to the PurS family.</text>
</comment>
<dbReference type="EC" id="6.3.5.3" evidence="6"/>
<keyword evidence="1 6" id="KW-0963">Cytoplasm</keyword>
<reference evidence="8" key="1">
    <citation type="submission" date="2016-10" db="EMBL/GenBank/DDBJ databases">
        <authorList>
            <person name="Varghese N."/>
            <person name="Submissions S."/>
        </authorList>
    </citation>
    <scope>NUCLEOTIDE SEQUENCE [LARGE SCALE GENOMIC DNA]</scope>
    <source>
        <strain evidence="8">DSM 8415</strain>
    </source>
</reference>
<evidence type="ECO:0000256" key="1">
    <source>
        <dbReference type="ARBA" id="ARBA00022490"/>
    </source>
</evidence>
<dbReference type="NCBIfam" id="TIGR00302">
    <property type="entry name" value="phosphoribosylformylglycinamidine synthase subunit PurS"/>
    <property type="match status" value="1"/>
</dbReference>
<evidence type="ECO:0000256" key="6">
    <source>
        <dbReference type="HAMAP-Rule" id="MF_01926"/>
    </source>
</evidence>
<keyword evidence="3 6" id="KW-0547">Nucleotide-binding</keyword>
<sequence length="80" mass="9115">MKATIIVKPKKGVLDPQGNAIKKVAENYFGVIFGEIRSGKYFEVEIEHENAKNIIEQLASKILSNEIIEDYEIIYESRNS</sequence>
<keyword evidence="8" id="KW-1185">Reference proteome</keyword>
<organism evidence="7 8">
    <name type="scientific">Desulfurella multipotens</name>
    <dbReference type="NCBI Taxonomy" id="79269"/>
    <lineage>
        <taxon>Bacteria</taxon>
        <taxon>Pseudomonadati</taxon>
        <taxon>Campylobacterota</taxon>
        <taxon>Desulfurellia</taxon>
        <taxon>Desulfurellales</taxon>
        <taxon>Desulfurellaceae</taxon>
        <taxon>Desulfurella</taxon>
    </lineage>
</organism>
<dbReference type="InterPro" id="IPR036604">
    <property type="entry name" value="PurS-like_sf"/>
</dbReference>
<dbReference type="Pfam" id="PF02700">
    <property type="entry name" value="PurS"/>
    <property type="match status" value="1"/>
</dbReference>
<comment type="pathway">
    <text evidence="6">Purine metabolism; IMP biosynthesis via de novo pathway; 5-amino-1-(5-phospho-D-ribosyl)imidazole from N(2)-formyl-N(1)-(5-phospho-D-ribosyl)glycinamide: step 1/2.</text>
</comment>
<dbReference type="HAMAP" id="MF_01926">
    <property type="entry name" value="PurS"/>
    <property type="match status" value="1"/>
</dbReference>
<evidence type="ECO:0000256" key="3">
    <source>
        <dbReference type="ARBA" id="ARBA00022741"/>
    </source>
</evidence>
<dbReference type="AlphaFoldDB" id="A0A1G6JL75"/>
<dbReference type="PANTHER" id="PTHR34696:SF1">
    <property type="entry name" value="PHOSPHORIBOSYLFORMYLGLYCINAMIDINE SYNTHASE SUBUNIT PURS"/>
    <property type="match status" value="1"/>
</dbReference>
<dbReference type="GO" id="GO:0006189">
    <property type="term" value="P:'de novo' IMP biosynthetic process"/>
    <property type="evidence" value="ECO:0007669"/>
    <property type="project" value="UniProtKB-UniRule"/>
</dbReference>
<dbReference type="Gene3D" id="3.30.1280.10">
    <property type="entry name" value="Phosphoribosylformylglycinamidine synthase subunit PurS"/>
    <property type="match status" value="1"/>
</dbReference>
<protein>
    <recommendedName>
        <fullName evidence="6">Phosphoribosylformylglycinamidine synthase subunit PurS</fullName>
        <shortName evidence="6">FGAM synthase</shortName>
        <ecNumber evidence="6">6.3.5.3</ecNumber>
    </recommendedName>
    <alternativeName>
        <fullName evidence="6">Formylglycinamide ribonucleotide amidotransferase subunit III</fullName>
        <shortName evidence="6">FGAR amidotransferase III</shortName>
        <shortName evidence="6">FGAR-AT III</shortName>
    </alternativeName>
    <alternativeName>
        <fullName evidence="6">Phosphoribosylformylglycinamidine synthase subunit III</fullName>
    </alternativeName>
</protein>
<proteinExistence type="inferred from homology"/>
<evidence type="ECO:0000313" key="8">
    <source>
        <dbReference type="Proteomes" id="UP000199411"/>
    </source>
</evidence>
<dbReference type="UniPathway" id="UPA00074">
    <property type="reaction ID" value="UER00128"/>
</dbReference>
<accession>A0A1G6JL75</accession>
<comment type="catalytic activity">
    <reaction evidence="6">
        <text>N(2)-formyl-N(1)-(5-phospho-beta-D-ribosyl)glycinamide + L-glutamine + ATP + H2O = 2-formamido-N(1)-(5-O-phospho-beta-D-ribosyl)acetamidine + L-glutamate + ADP + phosphate + H(+)</text>
        <dbReference type="Rhea" id="RHEA:17129"/>
        <dbReference type="ChEBI" id="CHEBI:15377"/>
        <dbReference type="ChEBI" id="CHEBI:15378"/>
        <dbReference type="ChEBI" id="CHEBI:29985"/>
        <dbReference type="ChEBI" id="CHEBI:30616"/>
        <dbReference type="ChEBI" id="CHEBI:43474"/>
        <dbReference type="ChEBI" id="CHEBI:58359"/>
        <dbReference type="ChEBI" id="CHEBI:147286"/>
        <dbReference type="ChEBI" id="CHEBI:147287"/>
        <dbReference type="ChEBI" id="CHEBI:456216"/>
        <dbReference type="EC" id="6.3.5.3"/>
    </reaction>
</comment>
<keyword evidence="4 6" id="KW-0658">Purine biosynthesis</keyword>
<keyword evidence="2 6" id="KW-0436">Ligase</keyword>
<dbReference type="OrthoDB" id="9799101at2"/>
<gene>
    <name evidence="6" type="primary">purS</name>
    <name evidence="7" type="ORF">SAMN05660835_00427</name>
</gene>
<name>A0A1G6JL75_9BACT</name>
<evidence type="ECO:0000256" key="5">
    <source>
        <dbReference type="ARBA" id="ARBA00022840"/>
    </source>
</evidence>
<dbReference type="InterPro" id="IPR003850">
    <property type="entry name" value="PurS"/>
</dbReference>
<comment type="subunit">
    <text evidence="6">Part of the FGAM synthase complex composed of 1 PurL, 1 PurQ and 2 PurS subunits.</text>
</comment>
<dbReference type="GO" id="GO:0004642">
    <property type="term" value="F:phosphoribosylformylglycinamidine synthase activity"/>
    <property type="evidence" value="ECO:0007669"/>
    <property type="project" value="UniProtKB-UniRule"/>
</dbReference>
<evidence type="ECO:0000256" key="2">
    <source>
        <dbReference type="ARBA" id="ARBA00022598"/>
    </source>
</evidence>
<dbReference type="GO" id="GO:0005737">
    <property type="term" value="C:cytoplasm"/>
    <property type="evidence" value="ECO:0007669"/>
    <property type="project" value="UniProtKB-SubCell"/>
</dbReference>
<evidence type="ECO:0000256" key="4">
    <source>
        <dbReference type="ARBA" id="ARBA00022755"/>
    </source>
</evidence>
<dbReference type="RefSeq" id="WP_025392220.1">
    <property type="nucleotide sequence ID" value="NZ_FMYU01000003.1"/>
</dbReference>
<comment type="function">
    <text evidence="6">Part of the phosphoribosylformylglycinamidine synthase complex involved in the purines biosynthetic pathway. Catalyzes the ATP-dependent conversion of formylglycinamide ribonucleotide (FGAR) and glutamine to yield formylglycinamidine ribonucleotide (FGAM) and glutamate. The FGAM synthase complex is composed of three subunits. PurQ produces an ammonia molecule by converting glutamine to glutamate. PurL transfers the ammonia molecule to FGAR to form FGAM in an ATP-dependent manner. PurS interacts with PurQ and PurL and is thought to assist in the transfer of the ammonia molecule from PurQ to PurL.</text>
</comment>
<dbReference type="Proteomes" id="UP000199411">
    <property type="component" value="Unassembled WGS sequence"/>
</dbReference>
<evidence type="ECO:0000313" key="7">
    <source>
        <dbReference type="EMBL" id="SDC19499.1"/>
    </source>
</evidence>
<keyword evidence="5 6" id="KW-0067">ATP-binding</keyword>
<dbReference type="GO" id="GO:0005524">
    <property type="term" value="F:ATP binding"/>
    <property type="evidence" value="ECO:0007669"/>
    <property type="project" value="UniProtKB-UniRule"/>
</dbReference>
<dbReference type="PANTHER" id="PTHR34696">
    <property type="entry name" value="PHOSPHORIBOSYLFORMYLGLYCINAMIDINE SYNTHASE SUBUNIT PURS"/>
    <property type="match status" value="1"/>
</dbReference>
<dbReference type="EMBL" id="FMYU01000003">
    <property type="protein sequence ID" value="SDC19499.1"/>
    <property type="molecule type" value="Genomic_DNA"/>
</dbReference>